<feature type="compositionally biased region" description="Basic and acidic residues" evidence="1">
    <location>
        <begin position="215"/>
        <end position="233"/>
    </location>
</feature>
<accession>A0A8H8CKT7</accession>
<dbReference type="AlphaFoldDB" id="A0A8H8CKT7"/>
<proteinExistence type="predicted"/>
<comment type="caution">
    <text evidence="2">The sequence shown here is derived from an EMBL/GenBank/DDBJ whole genome shotgun (WGS) entry which is preliminary data.</text>
</comment>
<organism evidence="2">
    <name type="scientific">Psilocybe cubensis</name>
    <name type="common">Psychedelic mushroom</name>
    <name type="synonym">Stropharia cubensis</name>
    <dbReference type="NCBI Taxonomy" id="181762"/>
    <lineage>
        <taxon>Eukaryota</taxon>
        <taxon>Fungi</taxon>
        <taxon>Dikarya</taxon>
        <taxon>Basidiomycota</taxon>
        <taxon>Agaricomycotina</taxon>
        <taxon>Agaricomycetes</taxon>
        <taxon>Agaricomycetidae</taxon>
        <taxon>Agaricales</taxon>
        <taxon>Agaricineae</taxon>
        <taxon>Strophariaceae</taxon>
        <taxon>Psilocybe</taxon>
    </lineage>
</organism>
<sequence>MVFRLPTQLESLVPPPYDQRPQPPPWRGSIIVSGLRSSDRGSSQEIFVTAVETDGENRAQQWPQTFFVRILHDQPVLNEFQTWVKACMPPMPLCTFMPNRLRETNLHTVNQANFRSLSRALFENNTIAIASWEPNTFPGAGMVIYPAQNSSAVLVGALFFEMPFPHFIAGVHSPIMPISPHAMQHAPRQPHYQQRISTAIPYGSSPHHRPSLSPHHSDHNSPIEPIAAHRQDPNFRYIMPRSNHPAYNVGQPSSSSEAPAWSTIKDEDENNYAAYSAHQHPPYS</sequence>
<reference evidence="2" key="1">
    <citation type="submission" date="2021-02" db="EMBL/GenBank/DDBJ databases">
        <title>Psilocybe cubensis genome.</title>
        <authorList>
            <person name="Mckernan K.J."/>
            <person name="Crawford S."/>
            <person name="Trippe A."/>
            <person name="Kane L.T."/>
            <person name="Mclaughlin S."/>
        </authorList>
    </citation>
    <scope>NUCLEOTIDE SEQUENCE [LARGE SCALE GENOMIC DNA]</scope>
    <source>
        <strain evidence="2">MGC-MH-2018</strain>
    </source>
</reference>
<name>A0A8H8CKT7_PSICU</name>
<evidence type="ECO:0000313" key="2">
    <source>
        <dbReference type="EMBL" id="KAG5168394.1"/>
    </source>
</evidence>
<protein>
    <submittedName>
        <fullName evidence="2">Uncharacterized protein</fullName>
    </submittedName>
</protein>
<feature type="region of interest" description="Disordered" evidence="1">
    <location>
        <begin position="201"/>
        <end position="265"/>
    </location>
</feature>
<evidence type="ECO:0000256" key="1">
    <source>
        <dbReference type="SAM" id="MobiDB-lite"/>
    </source>
</evidence>
<dbReference type="OrthoDB" id="3244905at2759"/>
<dbReference type="EMBL" id="JAFIQS010000006">
    <property type="protein sequence ID" value="KAG5168394.1"/>
    <property type="molecule type" value="Genomic_DNA"/>
</dbReference>
<gene>
    <name evidence="2" type="ORF">JR316_006993</name>
</gene>